<keyword evidence="1" id="KW-0812">Transmembrane</keyword>
<name>V2WX22_MONRO</name>
<organism evidence="2 3">
    <name type="scientific">Moniliophthora roreri (strain MCA 2997)</name>
    <name type="common">Cocoa frosty pod rot fungus</name>
    <name type="synonym">Crinipellis roreri</name>
    <dbReference type="NCBI Taxonomy" id="1381753"/>
    <lineage>
        <taxon>Eukaryota</taxon>
        <taxon>Fungi</taxon>
        <taxon>Dikarya</taxon>
        <taxon>Basidiomycota</taxon>
        <taxon>Agaricomycotina</taxon>
        <taxon>Agaricomycetes</taxon>
        <taxon>Agaricomycetidae</taxon>
        <taxon>Agaricales</taxon>
        <taxon>Marasmiineae</taxon>
        <taxon>Marasmiaceae</taxon>
        <taxon>Moniliophthora</taxon>
    </lineage>
</organism>
<dbReference type="EMBL" id="AWSO01001235">
    <property type="protein sequence ID" value="ESK84740.1"/>
    <property type="molecule type" value="Genomic_DNA"/>
</dbReference>
<keyword evidence="1" id="KW-0472">Membrane</keyword>
<feature type="transmembrane region" description="Helical" evidence="1">
    <location>
        <begin position="156"/>
        <end position="174"/>
    </location>
</feature>
<protein>
    <submittedName>
        <fullName evidence="2">Nad-dependent epimerase dehydratase</fullName>
    </submittedName>
</protein>
<dbReference type="Gene3D" id="3.40.50.720">
    <property type="entry name" value="NAD(P)-binding Rossmann-like Domain"/>
    <property type="match status" value="1"/>
</dbReference>
<dbReference type="AlphaFoldDB" id="V2WX22"/>
<feature type="transmembrane region" description="Helical" evidence="1">
    <location>
        <begin position="194"/>
        <end position="217"/>
    </location>
</feature>
<comment type="caution">
    <text evidence="2">The sequence shown here is derived from an EMBL/GenBank/DDBJ whole genome shotgun (WGS) entry which is preliminary data.</text>
</comment>
<dbReference type="Proteomes" id="UP000017559">
    <property type="component" value="Unassembled WGS sequence"/>
</dbReference>
<keyword evidence="1" id="KW-1133">Transmembrane helix</keyword>
<accession>V2WX22</accession>
<dbReference type="InterPro" id="IPR036291">
    <property type="entry name" value="NAD(P)-bd_dom_sf"/>
</dbReference>
<keyword evidence="3" id="KW-1185">Reference proteome</keyword>
<dbReference type="KEGG" id="mrr:Moror_597"/>
<dbReference type="STRING" id="1381753.V2WX22"/>
<dbReference type="OrthoDB" id="2735536at2759"/>
<evidence type="ECO:0000313" key="3">
    <source>
        <dbReference type="Proteomes" id="UP000017559"/>
    </source>
</evidence>
<evidence type="ECO:0000313" key="2">
    <source>
        <dbReference type="EMBL" id="ESK84740.1"/>
    </source>
</evidence>
<reference evidence="2 3" key="1">
    <citation type="journal article" date="2014" name="BMC Genomics">
        <title>Genome and secretome analysis of the hemibiotrophic fungal pathogen, Moniliophthora roreri, which causes frosty pod rot disease of cacao: mechanisms of the biotrophic and necrotrophic phases.</title>
        <authorList>
            <person name="Meinhardt L.W."/>
            <person name="Costa G.G.L."/>
            <person name="Thomazella D.P.T."/>
            <person name="Teixeira P.J.P.L."/>
            <person name="Carazzolle M.F."/>
            <person name="Schuster S.C."/>
            <person name="Carlson J.E."/>
            <person name="Guiltinan M.J."/>
            <person name="Mieczkowski P."/>
            <person name="Farmer A."/>
            <person name="Ramaraj T."/>
            <person name="Crozier J."/>
            <person name="Davis R.E."/>
            <person name="Shao J."/>
            <person name="Melnick R.L."/>
            <person name="Pereira G.A.G."/>
            <person name="Bailey B.A."/>
        </authorList>
    </citation>
    <scope>NUCLEOTIDE SEQUENCE [LARGE SCALE GENOMIC DNA]</scope>
    <source>
        <strain evidence="2 3">MCA 2997</strain>
    </source>
</reference>
<sequence length="537" mass="59556">MSEQRAMTVLATKVELPCATCDGFERGSNAQALTSDYTEALQRVDVVTHCANPILVKETNPEVMLRGTVDSALHLVKQALDVGVKKMVYCSSLSLHFFDLNRKAAFGATPLTTEDFCSVPLDGEIIKLEGHSDGTMYQLPKAVVERKLGEIAKANLGVEIMTIVPATVFVPFVQSYPLTPSPTVPWNEITSASFTAFSLVTIGPTYLILLDMAWMIGGSSTTEAGKKLANRVPPEDAECPAQTCAPLDDRSTKEALGLREYVPWERTIVNTVDAGYFDLNGNGLLLHHARPQDRSPYSCGLSQVDILPSIWGVNPGLDESSHRTFFFRSVFGCGSFKKKSNPHGADGKAFKLPQVWFLALLFFLSEIIVFSLAYRTRSFSQPGVHDGMSSSRSVEAILGQVWSSRSRHNSYLHTLCYRFLLVPGLQIIACSIRLSLHQPRSVPTVLTTPVHKTRRVTVITIIRHDQLHYSGAILSVWSLGSWGLSRNISRESTRVAMKVVYLGKKNRKKADMQGRKKDRFLWFIYALVGTYSFDQLL</sequence>
<gene>
    <name evidence="2" type="ORF">Moror_597</name>
</gene>
<dbReference type="SUPFAM" id="SSF51735">
    <property type="entry name" value="NAD(P)-binding Rossmann-fold domains"/>
    <property type="match status" value="1"/>
</dbReference>
<proteinExistence type="predicted"/>
<dbReference type="HOGENOM" id="CLU_507232_0_0_1"/>
<feature type="transmembrane region" description="Helical" evidence="1">
    <location>
        <begin position="355"/>
        <end position="374"/>
    </location>
</feature>
<evidence type="ECO:0000256" key="1">
    <source>
        <dbReference type="SAM" id="Phobius"/>
    </source>
</evidence>